<evidence type="ECO:0000313" key="3">
    <source>
        <dbReference type="Proteomes" id="UP001153069"/>
    </source>
</evidence>
<proteinExistence type="predicted"/>
<keyword evidence="3" id="KW-1185">Reference proteome</keyword>
<feature type="compositionally biased region" description="Polar residues" evidence="1">
    <location>
        <begin position="1251"/>
        <end position="1269"/>
    </location>
</feature>
<name>A0A9N8ERT0_9STRA</name>
<feature type="compositionally biased region" description="Polar residues" evidence="1">
    <location>
        <begin position="775"/>
        <end position="784"/>
    </location>
</feature>
<feature type="compositionally biased region" description="Polar residues" evidence="1">
    <location>
        <begin position="1109"/>
        <end position="1125"/>
    </location>
</feature>
<evidence type="ECO:0000313" key="2">
    <source>
        <dbReference type="EMBL" id="CAB9526927.1"/>
    </source>
</evidence>
<feature type="region of interest" description="Disordered" evidence="1">
    <location>
        <begin position="1251"/>
        <end position="1326"/>
    </location>
</feature>
<feature type="compositionally biased region" description="Polar residues" evidence="1">
    <location>
        <begin position="977"/>
        <end position="997"/>
    </location>
</feature>
<feature type="compositionally biased region" description="Polar residues" evidence="1">
    <location>
        <begin position="1428"/>
        <end position="1446"/>
    </location>
</feature>
<dbReference type="PANTHER" id="PTHR36489">
    <property type="entry name" value="PROTEIN-COUPLED RECEPTOR GPR1, PUTATIVE-RELATED"/>
    <property type="match status" value="1"/>
</dbReference>
<feature type="compositionally biased region" description="Low complexity" evidence="1">
    <location>
        <begin position="1013"/>
        <end position="1088"/>
    </location>
</feature>
<feature type="region of interest" description="Disordered" evidence="1">
    <location>
        <begin position="1013"/>
        <end position="1125"/>
    </location>
</feature>
<dbReference type="EMBL" id="CAICTM010001911">
    <property type="protein sequence ID" value="CAB9526927.1"/>
    <property type="molecule type" value="Genomic_DNA"/>
</dbReference>
<accession>A0A9N8ERT0</accession>
<feature type="region of interest" description="Disordered" evidence="1">
    <location>
        <begin position="712"/>
        <end position="804"/>
    </location>
</feature>
<feature type="region of interest" description="Disordered" evidence="1">
    <location>
        <begin position="1367"/>
        <end position="1446"/>
    </location>
</feature>
<gene>
    <name evidence="2" type="ORF">SEMRO_1913_G305010.1</name>
</gene>
<feature type="compositionally biased region" description="Gly residues" evidence="1">
    <location>
        <begin position="237"/>
        <end position="253"/>
    </location>
</feature>
<feature type="region of interest" description="Disordered" evidence="1">
    <location>
        <begin position="935"/>
        <end position="1000"/>
    </location>
</feature>
<feature type="compositionally biased region" description="Polar residues" evidence="1">
    <location>
        <begin position="227"/>
        <end position="236"/>
    </location>
</feature>
<feature type="compositionally biased region" description="Pro residues" evidence="1">
    <location>
        <begin position="1303"/>
        <end position="1326"/>
    </location>
</feature>
<feature type="region of interest" description="Disordered" evidence="1">
    <location>
        <begin position="642"/>
        <end position="667"/>
    </location>
</feature>
<feature type="compositionally biased region" description="Pro residues" evidence="1">
    <location>
        <begin position="1093"/>
        <end position="1105"/>
    </location>
</feature>
<evidence type="ECO:0000256" key="1">
    <source>
        <dbReference type="SAM" id="MobiDB-lite"/>
    </source>
</evidence>
<dbReference type="Proteomes" id="UP001153069">
    <property type="component" value="Unassembled WGS sequence"/>
</dbReference>
<feature type="compositionally biased region" description="Low complexity" evidence="1">
    <location>
        <begin position="1270"/>
        <end position="1284"/>
    </location>
</feature>
<feature type="region of interest" description="Disordered" evidence="1">
    <location>
        <begin position="71"/>
        <end position="112"/>
    </location>
</feature>
<feature type="region of interest" description="Disordered" evidence="1">
    <location>
        <begin position="227"/>
        <end position="254"/>
    </location>
</feature>
<protein>
    <submittedName>
        <fullName evidence="2">Domain protein</fullName>
    </submittedName>
</protein>
<reference evidence="2" key="1">
    <citation type="submission" date="2020-06" db="EMBL/GenBank/DDBJ databases">
        <authorList>
            <consortium name="Plant Systems Biology data submission"/>
        </authorList>
    </citation>
    <scope>NUCLEOTIDE SEQUENCE</scope>
    <source>
        <strain evidence="2">D6</strain>
    </source>
</reference>
<comment type="caution">
    <text evidence="2">The sequence shown here is derived from an EMBL/GenBank/DDBJ whole genome shotgun (WGS) entry which is preliminary data.</text>
</comment>
<feature type="compositionally biased region" description="Low complexity" evidence="1">
    <location>
        <begin position="86"/>
        <end position="97"/>
    </location>
</feature>
<organism evidence="2 3">
    <name type="scientific">Seminavis robusta</name>
    <dbReference type="NCBI Taxonomy" id="568900"/>
    <lineage>
        <taxon>Eukaryota</taxon>
        <taxon>Sar</taxon>
        <taxon>Stramenopiles</taxon>
        <taxon>Ochrophyta</taxon>
        <taxon>Bacillariophyta</taxon>
        <taxon>Bacillariophyceae</taxon>
        <taxon>Bacillariophycidae</taxon>
        <taxon>Naviculales</taxon>
        <taxon>Naviculaceae</taxon>
        <taxon>Seminavis</taxon>
    </lineage>
</organism>
<sequence length="1446" mass="149173">MHFALAITHNLQCTVPSSMQANNHKQKGPLGLEEDSLGVVGVNSSSRTELDCFHQNCFNRTDAEVDIENQNGESINKEPQGEDSVDSSGSNGGDSMSARSTPSPEDADLALGTPVLPLKDVYDEKIEDDSNMLEIEEEFASDSFNEEEDQSSVSINTGREAAIRQSVFDLARDHFKNGIFQRILALLGVCFKCIMKKLKGGDSEEQVDAALEAVDILDPSTGNQLASSHLGQNTGIGQSGTSGGGASGTGGAGASTSASVGTASGAGAAQATAVVSQMATQAAVSAAGASASAASAAVAATASITTTIASAIASASVASQIGVTVGVAAVAAAAVSSGVVITQEARSNSTAPVVKGSDFVPPSCSLTSQIKQGLVELKIQGMPEDSLPQHRESIEEIFRDLYNNITGMCLDPFSRVLHKAELQNWSLGDAKTSSSNINSNSTTIKPANVLSAMSGRNTSMAPSLSRRLQLQTTIEVSQFFPLFAASFGYNIEPVLTPSGASQSDRRNSMQVVFATTKTVSPSENSVEQAEVIVLSIGQDTIQPFIETVEMNQGTIMTPFISNELSSLSQCLSDEVDQEVHKGMAKVCDDLMQLITGENNEDRAPINPDALAACLETPTDPSCQDILTTALETVANNKVDSMGEASLSGEVDESDISGSLGEEPTGNIPSSITENLEEEVPNKMPIVAGTSDGGASPVAAGMHPVVGILPSSQEISSQTGPVGSPGSQESHSPNSSVPTTAGGQLEYPTAVLDMASSPSGSSPVEDIHPTDPASVPQANPSTNPSAFPLPSASFRPTAVQPSTAPLPVDDPTVLYPSIPSAVVPTTSQAYKPSSIQAHPEMNPSSVAPNAPPTMLDSQIIASPSAVPLPATLTPSKGGTLTPSTGRTLTPSTAIGLLAFSNREESFSTVLLPQNTPGPVATVSLSPASVIGLNSFSNNNKKSKAPPAPSASSAQRGDANQYPTTQPIIVPTKLPTPPQSLQGTETPSSMPTSKATMGPSTLLTQQATFQATALPTLQPTEEPTREPTTQPNLQPTEEPTTQPTEEPTLQPTTEPTLQPTLNPTEEQSPFPTVSSGRPSGSPTSSPTNGPKMGPSLPPIPNPTPMPEAPSGQLTASPTDAPTGTPSIVPSLAPSITCNDISITNERNYYVYFAGDVTTISDQELAIAFSSGYNSLSKNSCAEDLDLVVPARRFTRRRLQQSSSAVIEFFVRTRQLSIGSLFPTSDDSTAFMGGFNSGMQGNAAVAIRVSDTLETGTPTRSPITSPTVSPAGSTTKPTTTSLTDLPTRMPTSLPTITPDALSVSPTQPPTTAPAVPPLKAPTGTPSPIPTVTPGPPTTAPSIVPMYTVSPTKAPTNSPNQAPTLAPVIVPTDTVGPTKAPTKPPSQAPTVASGTVPAVAPTNEPSKGPTKAPTRAPTHSPSTKTGLIPSAAPTSNPRFTKQVANSVNKY</sequence>
<feature type="compositionally biased region" description="Polar residues" evidence="1">
    <location>
        <begin position="712"/>
        <end position="741"/>
    </location>
</feature>
<dbReference type="PANTHER" id="PTHR36489:SF1">
    <property type="entry name" value="G-PROTEIN COUPLED RECEPTORS FAMILY 1 PROFILE DOMAIN-CONTAINING PROTEIN"/>
    <property type="match status" value="1"/>
</dbReference>